<keyword evidence="4" id="KW-1185">Reference proteome</keyword>
<evidence type="ECO:0000259" key="2">
    <source>
        <dbReference type="Pfam" id="PF00857"/>
    </source>
</evidence>
<dbReference type="SUPFAM" id="SSF52499">
    <property type="entry name" value="Isochorismatase-like hydrolases"/>
    <property type="match status" value="1"/>
</dbReference>
<accession>A0ABV0G283</accession>
<dbReference type="SUPFAM" id="SSF51182">
    <property type="entry name" value="RmlC-like cupins"/>
    <property type="match status" value="1"/>
</dbReference>
<dbReference type="InterPro" id="IPR000868">
    <property type="entry name" value="Isochorismatase-like_dom"/>
</dbReference>
<proteinExistence type="predicted"/>
<dbReference type="InterPro" id="IPR050272">
    <property type="entry name" value="Isochorismatase-like_hydrls"/>
</dbReference>
<dbReference type="Gene3D" id="3.40.50.850">
    <property type="entry name" value="Isochorismatase-like"/>
    <property type="match status" value="1"/>
</dbReference>
<evidence type="ECO:0000313" key="4">
    <source>
        <dbReference type="Proteomes" id="UP001495147"/>
    </source>
</evidence>
<dbReference type="InterPro" id="IPR036380">
    <property type="entry name" value="Isochorismatase-like_sf"/>
</dbReference>
<dbReference type="InterPro" id="IPR011051">
    <property type="entry name" value="RmlC_Cupin_sf"/>
</dbReference>
<dbReference type="InterPro" id="IPR014710">
    <property type="entry name" value="RmlC-like_jellyroll"/>
</dbReference>
<dbReference type="Gene3D" id="2.60.120.10">
    <property type="entry name" value="Jelly Rolls"/>
    <property type="match status" value="1"/>
</dbReference>
<dbReference type="Proteomes" id="UP001495147">
    <property type="component" value="Unassembled WGS sequence"/>
</dbReference>
<reference evidence="3 4" key="1">
    <citation type="submission" date="2024-05" db="EMBL/GenBank/DDBJ databases">
        <title>Roseateles sp. DJS-2-20 16S ribosomal RNA gene Genome sequencing and assembly.</title>
        <authorList>
            <person name="Woo H."/>
        </authorList>
    </citation>
    <scope>NUCLEOTIDE SEQUENCE [LARGE SCALE GENOMIC DNA]</scope>
    <source>
        <strain evidence="3 4">DJS-2-20</strain>
    </source>
</reference>
<feature type="domain" description="Isochorismatase-like" evidence="2">
    <location>
        <begin position="9"/>
        <end position="143"/>
    </location>
</feature>
<dbReference type="EMBL" id="JBDPZD010000002">
    <property type="protein sequence ID" value="MEO3691844.1"/>
    <property type="molecule type" value="Genomic_DNA"/>
</dbReference>
<dbReference type="CDD" id="cd02208">
    <property type="entry name" value="cupin_RmlC-like"/>
    <property type="match status" value="1"/>
</dbReference>
<dbReference type="RefSeq" id="WP_347704653.1">
    <property type="nucleotide sequence ID" value="NZ_JBDPZD010000002.1"/>
</dbReference>
<gene>
    <name evidence="3" type="ORF">ABDJ85_10215</name>
</gene>
<dbReference type="Pfam" id="PF00857">
    <property type="entry name" value="Isochorismatase"/>
    <property type="match status" value="1"/>
</dbReference>
<dbReference type="PANTHER" id="PTHR43540">
    <property type="entry name" value="PEROXYUREIDOACRYLATE/UREIDOACRYLATE AMIDOHYDROLASE-RELATED"/>
    <property type="match status" value="1"/>
</dbReference>
<evidence type="ECO:0000256" key="1">
    <source>
        <dbReference type="ARBA" id="ARBA00022801"/>
    </source>
</evidence>
<evidence type="ECO:0000313" key="3">
    <source>
        <dbReference type="EMBL" id="MEO3691844.1"/>
    </source>
</evidence>
<comment type="caution">
    <text evidence="3">The sequence shown here is derived from an EMBL/GenBank/DDBJ whole genome shotgun (WGS) entry which is preliminary data.</text>
</comment>
<name>A0ABV0G283_9BURK</name>
<keyword evidence="1" id="KW-0378">Hydrolase</keyword>
<organism evidence="3 4">
    <name type="scientific">Roseateles paludis</name>
    <dbReference type="NCBI Taxonomy" id="3145238"/>
    <lineage>
        <taxon>Bacteria</taxon>
        <taxon>Pseudomonadati</taxon>
        <taxon>Pseudomonadota</taxon>
        <taxon>Betaproteobacteria</taxon>
        <taxon>Burkholderiales</taxon>
        <taxon>Sphaerotilaceae</taxon>
        <taxon>Roseateles</taxon>
    </lineage>
</organism>
<sequence length="325" mass="34977">MPTRPGPHAALLVVDVQTGVVAQAWERDRVVANVALAVERARAAGVRVIWVQHEDDELQRGSAAWQWVPELQLQPGEACVDKQFNSAFEGTPLLSLLEQAGVSRLFLAGALSNWCIRATAYGALERGFDLTLISDAHTTSDMELSPGRVVTAASVVDDLNTAMQWLSYPGRKNAVATAAELDFGAVAASVAPVDSGAFDPSSRYVHLHASGQAQPVPGGDAFWSLPEAELARFGEGWLVTEFECATDWPSWERHPAGDEFVYLLSGAATLLLELPAGVQRVPLQGRAAVLVPQGIWHTAEVTAPSRMLFITRGQGTEHRPVTNDI</sequence>
<protein>
    <submittedName>
        <fullName evidence="3">Isochorismatase family protein</fullName>
    </submittedName>
</protein>